<dbReference type="Pfam" id="PF00829">
    <property type="entry name" value="Ribosomal_L21p"/>
    <property type="match status" value="1"/>
</dbReference>
<dbReference type="PANTHER" id="PTHR21349:SF0">
    <property type="entry name" value="LARGE RIBOSOMAL SUBUNIT PROTEIN BL21M"/>
    <property type="match status" value="1"/>
</dbReference>
<dbReference type="GO" id="GO:0005762">
    <property type="term" value="C:mitochondrial large ribosomal subunit"/>
    <property type="evidence" value="ECO:0007669"/>
    <property type="project" value="TreeGrafter"/>
</dbReference>
<reference evidence="3" key="1">
    <citation type="submission" date="2022-10" db="EMBL/GenBank/DDBJ databases">
        <authorList>
            <person name="Byrne P K."/>
        </authorList>
    </citation>
    <scope>NUCLEOTIDE SEQUENCE</scope>
    <source>
        <strain evidence="3">CBS7001</strain>
    </source>
</reference>
<comment type="similarity">
    <text evidence="1">Belongs to the bacterial ribosomal protein bL21 family.</text>
</comment>
<dbReference type="AlphaFoldDB" id="A0AA35JGF6"/>
<dbReference type="InterPro" id="IPR028909">
    <property type="entry name" value="bL21-like"/>
</dbReference>
<proteinExistence type="inferred from homology"/>
<sequence length="187" mass="21513">MTFQHTLHNRPKQRFRNSFGSASSVSMLQLKFVRPVARMTPIFRPFTNYSFRTLTTTSKVANTEPESSRPDTTPLKLSNELYAVFKIHNRPYLVTKGDRVILPFKLKQAEVGDVLNMTDVTTIGSRNYKLVDHPIDTSLYTLKATVVEKTKRAFQSREVTKRRNRRVRHANSKGDLTILRVSELSVN</sequence>
<organism evidence="3 4">
    <name type="scientific">Saccharomyces uvarum</name>
    <name type="common">Yeast</name>
    <name type="synonym">Saccharomyces bayanus var. uvarum</name>
    <dbReference type="NCBI Taxonomy" id="230603"/>
    <lineage>
        <taxon>Eukaryota</taxon>
        <taxon>Fungi</taxon>
        <taxon>Dikarya</taxon>
        <taxon>Ascomycota</taxon>
        <taxon>Saccharomycotina</taxon>
        <taxon>Saccharomycetes</taxon>
        <taxon>Saccharomycetales</taxon>
        <taxon>Saccharomycetaceae</taxon>
        <taxon>Saccharomyces</taxon>
    </lineage>
</organism>
<name>A0AA35JGF6_SACUV</name>
<evidence type="ECO:0000256" key="1">
    <source>
        <dbReference type="ARBA" id="ARBA00008563"/>
    </source>
</evidence>
<dbReference type="EMBL" id="OX365917">
    <property type="protein sequence ID" value="CAI4061149.1"/>
    <property type="molecule type" value="Genomic_DNA"/>
</dbReference>
<protein>
    <recommendedName>
        <fullName evidence="2">Large ribosomal subunit protein bL21m</fullName>
    </recommendedName>
</protein>
<dbReference type="InterPro" id="IPR036164">
    <property type="entry name" value="bL21-like_sf"/>
</dbReference>
<dbReference type="Proteomes" id="UP001162090">
    <property type="component" value="Chromosome 6"/>
</dbReference>
<dbReference type="GO" id="GO:0003735">
    <property type="term" value="F:structural constituent of ribosome"/>
    <property type="evidence" value="ECO:0007669"/>
    <property type="project" value="TreeGrafter"/>
</dbReference>
<accession>A0AA35JGF6</accession>
<evidence type="ECO:0000256" key="2">
    <source>
        <dbReference type="ARBA" id="ARBA00044129"/>
    </source>
</evidence>
<dbReference type="SUPFAM" id="SSF141091">
    <property type="entry name" value="L21p-like"/>
    <property type="match status" value="1"/>
</dbReference>
<dbReference type="PANTHER" id="PTHR21349">
    <property type="entry name" value="50S RIBOSOMAL PROTEIN L21"/>
    <property type="match status" value="1"/>
</dbReference>
<gene>
    <name evidence="3" type="primary">SUVC06G1350</name>
    <name evidence="3" type="ORF">SUVC_06G1350</name>
</gene>
<evidence type="ECO:0000313" key="4">
    <source>
        <dbReference type="Proteomes" id="UP001162090"/>
    </source>
</evidence>
<evidence type="ECO:0000313" key="3">
    <source>
        <dbReference type="EMBL" id="CAI4061149.1"/>
    </source>
</evidence>